<proteinExistence type="inferred from homology"/>
<dbReference type="InterPro" id="IPR013785">
    <property type="entry name" value="Aldolase_TIM"/>
</dbReference>
<evidence type="ECO:0000313" key="13">
    <source>
        <dbReference type="Proteomes" id="UP001451571"/>
    </source>
</evidence>
<feature type="binding site" evidence="10">
    <location>
        <position position="65"/>
    </location>
    <ligand>
        <name>substrate</name>
    </ligand>
</feature>
<evidence type="ECO:0000256" key="2">
    <source>
        <dbReference type="ARBA" id="ARBA00001936"/>
    </source>
</evidence>
<keyword evidence="8 10" id="KW-0479">Metal-binding</keyword>
<dbReference type="NCBIfam" id="NF004076">
    <property type="entry name" value="PRK05581.1-4"/>
    <property type="match status" value="1"/>
</dbReference>
<comment type="function">
    <text evidence="10">Catalyzes the reversible epimerization of D-ribulose 5-phosphate to D-xylulose 5-phosphate.</text>
</comment>
<comment type="cofactor">
    <cofactor evidence="5">
        <name>Fe(2+)</name>
        <dbReference type="ChEBI" id="CHEBI:29033"/>
    </cofactor>
</comment>
<feature type="binding site" evidence="10">
    <location>
        <begin position="174"/>
        <end position="176"/>
    </location>
    <ligand>
        <name>substrate</name>
    </ligand>
</feature>
<keyword evidence="10 11" id="KW-0119">Carbohydrate metabolism</keyword>
<feature type="binding site" evidence="10">
    <location>
        <position position="34"/>
    </location>
    <ligand>
        <name>a divalent metal cation</name>
        <dbReference type="ChEBI" id="CHEBI:60240"/>
    </ligand>
</feature>
<evidence type="ECO:0000313" key="12">
    <source>
        <dbReference type="EMBL" id="XAH74376.1"/>
    </source>
</evidence>
<comment type="cofactor">
    <cofactor evidence="2">
        <name>Mn(2+)</name>
        <dbReference type="ChEBI" id="CHEBI:29035"/>
    </cofactor>
</comment>
<evidence type="ECO:0000256" key="10">
    <source>
        <dbReference type="HAMAP-Rule" id="MF_02227"/>
    </source>
</evidence>
<keyword evidence="13" id="KW-1185">Reference proteome</keyword>
<evidence type="ECO:0000256" key="7">
    <source>
        <dbReference type="ARBA" id="ARBA00013188"/>
    </source>
</evidence>
<comment type="cofactor">
    <cofactor evidence="3">
        <name>Co(2+)</name>
        <dbReference type="ChEBI" id="CHEBI:48828"/>
    </cofactor>
</comment>
<evidence type="ECO:0000256" key="1">
    <source>
        <dbReference type="ARBA" id="ARBA00001782"/>
    </source>
</evidence>
<dbReference type="Gene3D" id="3.20.20.70">
    <property type="entry name" value="Aldolase class I"/>
    <property type="match status" value="1"/>
</dbReference>
<evidence type="ECO:0000256" key="8">
    <source>
        <dbReference type="ARBA" id="ARBA00022723"/>
    </source>
</evidence>
<dbReference type="InterPro" id="IPR000056">
    <property type="entry name" value="Ribul_P_3_epim-like"/>
</dbReference>
<dbReference type="EC" id="5.1.3.1" evidence="7 10"/>
<dbReference type="NCBIfam" id="TIGR01163">
    <property type="entry name" value="rpe"/>
    <property type="match status" value="1"/>
</dbReference>
<comment type="cofactor">
    <cofactor evidence="4">
        <name>Zn(2+)</name>
        <dbReference type="ChEBI" id="CHEBI:29105"/>
    </cofactor>
</comment>
<dbReference type="RefSeq" id="WP_342757969.1">
    <property type="nucleotide sequence ID" value="NZ_CP146256.1"/>
</dbReference>
<comment type="similarity">
    <text evidence="6 10 11">Belongs to the ribulose-phosphate 3-epimerase family.</text>
</comment>
<evidence type="ECO:0000256" key="4">
    <source>
        <dbReference type="ARBA" id="ARBA00001947"/>
    </source>
</evidence>
<evidence type="ECO:0000256" key="11">
    <source>
        <dbReference type="PIRNR" id="PIRNR001461"/>
    </source>
</evidence>
<comment type="pathway">
    <text evidence="10">Carbohydrate degradation.</text>
</comment>
<evidence type="ECO:0000256" key="3">
    <source>
        <dbReference type="ARBA" id="ARBA00001941"/>
    </source>
</evidence>
<feature type="binding site" evidence="10">
    <location>
        <position position="174"/>
    </location>
    <ligand>
        <name>a divalent metal cation</name>
        <dbReference type="ChEBI" id="CHEBI:60240"/>
    </ligand>
</feature>
<feature type="binding site" evidence="10">
    <location>
        <position position="32"/>
    </location>
    <ligand>
        <name>a divalent metal cation</name>
        <dbReference type="ChEBI" id="CHEBI:60240"/>
    </ligand>
</feature>
<feature type="binding site" evidence="10">
    <location>
        <begin position="196"/>
        <end position="197"/>
    </location>
    <ligand>
        <name>substrate</name>
    </ligand>
</feature>
<dbReference type="InterPro" id="IPR011060">
    <property type="entry name" value="RibuloseP-bd_barrel"/>
</dbReference>
<feature type="binding site" evidence="10">
    <location>
        <begin position="141"/>
        <end position="144"/>
    </location>
    <ligand>
        <name>substrate</name>
    </ligand>
</feature>
<dbReference type="EMBL" id="CP146256">
    <property type="protein sequence ID" value="XAH74376.1"/>
    <property type="molecule type" value="Genomic_DNA"/>
</dbReference>
<dbReference type="InterPro" id="IPR026019">
    <property type="entry name" value="Ribul_P_3_epim"/>
</dbReference>
<feature type="binding site" evidence="10">
    <location>
        <position position="7"/>
    </location>
    <ligand>
        <name>substrate</name>
    </ligand>
</feature>
<feature type="binding site" evidence="10">
    <location>
        <position position="65"/>
    </location>
    <ligand>
        <name>a divalent metal cation</name>
        <dbReference type="ChEBI" id="CHEBI:60240"/>
    </ligand>
</feature>
<gene>
    <name evidence="10 12" type="primary">rpe</name>
    <name evidence="12" type="ORF">V6984_01005</name>
</gene>
<keyword evidence="9 10" id="KW-0413">Isomerase</keyword>
<dbReference type="HAMAP" id="MF_02227">
    <property type="entry name" value="RPE"/>
    <property type="match status" value="1"/>
</dbReference>
<evidence type="ECO:0000256" key="5">
    <source>
        <dbReference type="ARBA" id="ARBA00001954"/>
    </source>
</evidence>
<accession>A0ABZ3EVY8</accession>
<feature type="active site" description="Proton donor" evidence="10">
    <location>
        <position position="174"/>
    </location>
</feature>
<dbReference type="PIRSF" id="PIRSF001461">
    <property type="entry name" value="RPE"/>
    <property type="match status" value="1"/>
</dbReference>
<dbReference type="CDD" id="cd00429">
    <property type="entry name" value="RPE"/>
    <property type="match status" value="1"/>
</dbReference>
<dbReference type="Proteomes" id="UP001451571">
    <property type="component" value="Chromosome"/>
</dbReference>
<protein>
    <recommendedName>
        <fullName evidence="7 10">Ribulose-phosphate 3-epimerase</fullName>
        <ecNumber evidence="7 10">5.1.3.1</ecNumber>
    </recommendedName>
</protein>
<dbReference type="SUPFAM" id="SSF51366">
    <property type="entry name" value="Ribulose-phoshate binding barrel"/>
    <property type="match status" value="1"/>
</dbReference>
<reference evidence="12 13" key="1">
    <citation type="submission" date="2024-02" db="EMBL/GenBank/DDBJ databases">
        <title>Bacterial strain from lacustrine sediment.</title>
        <authorList>
            <person name="Petit C."/>
            <person name="Fadhlaoui K."/>
        </authorList>
    </citation>
    <scope>NUCLEOTIDE SEQUENCE [LARGE SCALE GENOMIC DNA]</scope>
    <source>
        <strain evidence="12 13">IPX-CK</strain>
    </source>
</reference>
<dbReference type="GO" id="GO:0004750">
    <property type="term" value="F:D-ribulose-phosphate 3-epimerase activity"/>
    <property type="evidence" value="ECO:0007669"/>
    <property type="project" value="UniProtKB-EC"/>
</dbReference>
<dbReference type="PANTHER" id="PTHR11749">
    <property type="entry name" value="RIBULOSE-5-PHOSPHATE-3-EPIMERASE"/>
    <property type="match status" value="1"/>
</dbReference>
<evidence type="ECO:0000256" key="9">
    <source>
        <dbReference type="ARBA" id="ARBA00023235"/>
    </source>
</evidence>
<sequence length="220" mass="23876">MLILSPSILAADFSVLGKQIKEVHEAGAQYLHVDVMDGSFVPSISFGMPVISSIRGVSDITFDVHLMITSPERYIEEFAKCGADIITFHLEAVQDPGVVIDKIHALGKKAGLSIKPATPIEAVLPCLDKLDMLLVMTVEPGFGGQAYIPESTERIRQARKFVEERGLDTDIQVDGGINADNVHVVLEAGANVIVAGSSIFRGDIRRNVKDMLNAFEAFQK</sequence>
<organism evidence="12 13">
    <name type="scientific">Kineothrix sedimenti</name>
    <dbReference type="NCBI Taxonomy" id="3123317"/>
    <lineage>
        <taxon>Bacteria</taxon>
        <taxon>Bacillati</taxon>
        <taxon>Bacillota</taxon>
        <taxon>Clostridia</taxon>
        <taxon>Lachnospirales</taxon>
        <taxon>Lachnospiraceae</taxon>
        <taxon>Kineothrix</taxon>
    </lineage>
</organism>
<name>A0ABZ3EVY8_9FIRM</name>
<evidence type="ECO:0000256" key="6">
    <source>
        <dbReference type="ARBA" id="ARBA00009541"/>
    </source>
</evidence>
<feature type="active site" description="Proton acceptor" evidence="10">
    <location>
        <position position="34"/>
    </location>
</feature>
<comment type="catalytic activity">
    <reaction evidence="1 10 11">
        <text>D-ribulose 5-phosphate = D-xylulose 5-phosphate</text>
        <dbReference type="Rhea" id="RHEA:13677"/>
        <dbReference type="ChEBI" id="CHEBI:57737"/>
        <dbReference type="ChEBI" id="CHEBI:58121"/>
        <dbReference type="EC" id="5.1.3.1"/>
    </reaction>
</comment>
<dbReference type="Pfam" id="PF00834">
    <property type="entry name" value="Ribul_P_3_epim"/>
    <property type="match status" value="1"/>
</dbReference>
<comment type="cofactor">
    <cofactor evidence="10">
        <name>a divalent metal cation</name>
        <dbReference type="ChEBI" id="CHEBI:60240"/>
    </cofactor>
    <text evidence="10">Binds 1 divalent metal cation per subunit.</text>
</comment>